<feature type="transmembrane region" description="Helical" evidence="1">
    <location>
        <begin position="21"/>
        <end position="42"/>
    </location>
</feature>
<comment type="caution">
    <text evidence="2">The sequence shown here is derived from an EMBL/GenBank/DDBJ whole genome shotgun (WGS) entry which is preliminary data.</text>
</comment>
<reference evidence="2" key="1">
    <citation type="journal article" date="2019" name="bioRxiv">
        <title>The Genome of the Zebra Mussel, Dreissena polymorpha: A Resource for Invasive Species Research.</title>
        <authorList>
            <person name="McCartney M.A."/>
            <person name="Auch B."/>
            <person name="Kono T."/>
            <person name="Mallez S."/>
            <person name="Zhang Y."/>
            <person name="Obille A."/>
            <person name="Becker A."/>
            <person name="Abrahante J.E."/>
            <person name="Garbe J."/>
            <person name="Badalamenti J.P."/>
            <person name="Herman A."/>
            <person name="Mangelson H."/>
            <person name="Liachko I."/>
            <person name="Sullivan S."/>
            <person name="Sone E.D."/>
            <person name="Koren S."/>
            <person name="Silverstein K.A.T."/>
            <person name="Beckman K.B."/>
            <person name="Gohl D.M."/>
        </authorList>
    </citation>
    <scope>NUCLEOTIDE SEQUENCE</scope>
    <source>
        <strain evidence="2">Duluth1</strain>
        <tissue evidence="2">Whole animal</tissue>
    </source>
</reference>
<dbReference type="InterPro" id="IPR038050">
    <property type="entry name" value="Neuro_actylchol_rec"/>
</dbReference>
<dbReference type="SUPFAM" id="SSF90112">
    <property type="entry name" value="Neurotransmitter-gated ion-channel transmembrane pore"/>
    <property type="match status" value="1"/>
</dbReference>
<evidence type="ECO:0008006" key="4">
    <source>
        <dbReference type="Google" id="ProtNLM"/>
    </source>
</evidence>
<name>A0A9D3YZL6_DREPO</name>
<evidence type="ECO:0000256" key="1">
    <source>
        <dbReference type="SAM" id="Phobius"/>
    </source>
</evidence>
<dbReference type="Proteomes" id="UP000828390">
    <property type="component" value="Unassembled WGS sequence"/>
</dbReference>
<dbReference type="GO" id="GO:0006811">
    <property type="term" value="P:monoatomic ion transport"/>
    <property type="evidence" value="ECO:0007669"/>
    <property type="project" value="InterPro"/>
</dbReference>
<feature type="transmembrane region" description="Helical" evidence="1">
    <location>
        <begin position="135"/>
        <end position="158"/>
    </location>
</feature>
<sequence length="159" mass="17697">MTLATLNLCVFLLPNTSEEKAGYSITVVFAFAVFNIIVSLPFPQNSDSVAFIVVFLIIQTTKTTSTTVLAFAFLRTSSFDEKVAIPCTLILLLRYLKCLSSSKGNRIVPIQIRSTETRMSDEPFTGDVEYSWKQVVTFLDVVLLVIFACILVTMSLCLF</sequence>
<organism evidence="2 3">
    <name type="scientific">Dreissena polymorpha</name>
    <name type="common">Zebra mussel</name>
    <name type="synonym">Mytilus polymorpha</name>
    <dbReference type="NCBI Taxonomy" id="45954"/>
    <lineage>
        <taxon>Eukaryota</taxon>
        <taxon>Metazoa</taxon>
        <taxon>Spiralia</taxon>
        <taxon>Lophotrochozoa</taxon>
        <taxon>Mollusca</taxon>
        <taxon>Bivalvia</taxon>
        <taxon>Autobranchia</taxon>
        <taxon>Heteroconchia</taxon>
        <taxon>Euheterodonta</taxon>
        <taxon>Imparidentia</taxon>
        <taxon>Neoheterodontei</taxon>
        <taxon>Myida</taxon>
        <taxon>Dreissenoidea</taxon>
        <taxon>Dreissenidae</taxon>
        <taxon>Dreissena</taxon>
    </lineage>
</organism>
<dbReference type="GO" id="GO:0016020">
    <property type="term" value="C:membrane"/>
    <property type="evidence" value="ECO:0007669"/>
    <property type="project" value="InterPro"/>
</dbReference>
<reference evidence="2" key="2">
    <citation type="submission" date="2020-11" db="EMBL/GenBank/DDBJ databases">
        <authorList>
            <person name="McCartney M.A."/>
            <person name="Auch B."/>
            <person name="Kono T."/>
            <person name="Mallez S."/>
            <person name="Becker A."/>
            <person name="Gohl D.M."/>
            <person name="Silverstein K.A.T."/>
            <person name="Koren S."/>
            <person name="Bechman K.B."/>
            <person name="Herman A."/>
            <person name="Abrahante J.E."/>
            <person name="Garbe J."/>
        </authorList>
    </citation>
    <scope>NUCLEOTIDE SEQUENCE</scope>
    <source>
        <strain evidence="2">Duluth1</strain>
        <tissue evidence="2">Whole animal</tissue>
    </source>
</reference>
<accession>A0A9D3YZL6</accession>
<evidence type="ECO:0000313" key="3">
    <source>
        <dbReference type="Proteomes" id="UP000828390"/>
    </source>
</evidence>
<keyword evidence="1" id="KW-1133">Transmembrane helix</keyword>
<keyword evidence="3" id="KW-1185">Reference proteome</keyword>
<protein>
    <recommendedName>
        <fullName evidence="4">Neurotransmitter-gated ion-channel transmembrane domain-containing protein</fullName>
    </recommendedName>
</protein>
<dbReference type="Gene3D" id="1.20.58.390">
    <property type="entry name" value="Neurotransmitter-gated ion-channel transmembrane domain"/>
    <property type="match status" value="1"/>
</dbReference>
<feature type="transmembrane region" description="Helical" evidence="1">
    <location>
        <begin position="49"/>
        <end position="74"/>
    </location>
</feature>
<proteinExistence type="predicted"/>
<keyword evidence="1" id="KW-0812">Transmembrane</keyword>
<evidence type="ECO:0000313" key="2">
    <source>
        <dbReference type="EMBL" id="KAH3707339.1"/>
    </source>
</evidence>
<gene>
    <name evidence="2" type="ORF">DPMN_066741</name>
</gene>
<keyword evidence="1" id="KW-0472">Membrane</keyword>
<dbReference type="EMBL" id="JAIWYP010000014">
    <property type="protein sequence ID" value="KAH3707339.1"/>
    <property type="molecule type" value="Genomic_DNA"/>
</dbReference>
<dbReference type="AlphaFoldDB" id="A0A9D3YZL6"/>
<dbReference type="InterPro" id="IPR036719">
    <property type="entry name" value="Neuro-gated_channel_TM_sf"/>
</dbReference>